<protein>
    <submittedName>
        <fullName evidence="2">Uncharacterized protein</fullName>
    </submittedName>
</protein>
<dbReference type="EMBL" id="CP110421">
    <property type="protein sequence ID" value="WAQ81252.1"/>
    <property type="molecule type" value="Genomic_DNA"/>
</dbReference>
<name>A0ABY7CEJ4_9BASI</name>
<organism evidence="2 3">
    <name type="scientific">Puccinia triticina</name>
    <dbReference type="NCBI Taxonomy" id="208348"/>
    <lineage>
        <taxon>Eukaryota</taxon>
        <taxon>Fungi</taxon>
        <taxon>Dikarya</taxon>
        <taxon>Basidiomycota</taxon>
        <taxon>Pucciniomycotina</taxon>
        <taxon>Pucciniomycetes</taxon>
        <taxon>Pucciniales</taxon>
        <taxon>Pucciniaceae</taxon>
        <taxon>Puccinia</taxon>
    </lineage>
</organism>
<sequence length="174" mass="18467">MFPHTVHTVIAPAPAVPPLVQPLPPSDAPPDSTSIAPSELAPCLLFPPIDAPNGNNLVNEDPNSIILSPNGNELVNKTPTGINLSLNNTKLVDMAPRGINLSPNNSELIQTAPSGIDVSPTSNELVKTAPNGNDYVKAAPNNNKLVKSAPELITNLKYYNYTTGGGFFSFYCYF</sequence>
<feature type="compositionally biased region" description="Pro residues" evidence="1">
    <location>
        <begin position="15"/>
        <end position="28"/>
    </location>
</feature>
<reference evidence="2" key="1">
    <citation type="submission" date="2022-10" db="EMBL/GenBank/DDBJ databases">
        <title>Puccinia triticina Genome sequencing and assembly.</title>
        <authorList>
            <person name="Li C."/>
        </authorList>
    </citation>
    <scope>NUCLEOTIDE SEQUENCE</scope>
    <source>
        <strain evidence="2">Pt15</strain>
    </source>
</reference>
<gene>
    <name evidence="2" type="ORF">PtA15_1A592</name>
</gene>
<dbReference type="RefSeq" id="XP_053016807.1">
    <property type="nucleotide sequence ID" value="XM_053165635.1"/>
</dbReference>
<evidence type="ECO:0000313" key="2">
    <source>
        <dbReference type="EMBL" id="WAQ81252.1"/>
    </source>
</evidence>
<accession>A0ABY7CEJ4</accession>
<evidence type="ECO:0000256" key="1">
    <source>
        <dbReference type="SAM" id="MobiDB-lite"/>
    </source>
</evidence>
<feature type="region of interest" description="Disordered" evidence="1">
    <location>
        <begin position="15"/>
        <end position="36"/>
    </location>
</feature>
<dbReference type="GeneID" id="77806530"/>
<dbReference type="Proteomes" id="UP001164743">
    <property type="component" value="Chromosome 1A"/>
</dbReference>
<evidence type="ECO:0000313" key="3">
    <source>
        <dbReference type="Proteomes" id="UP001164743"/>
    </source>
</evidence>
<keyword evidence="3" id="KW-1185">Reference proteome</keyword>
<proteinExistence type="predicted"/>